<dbReference type="Gene3D" id="2.40.50.230">
    <property type="entry name" value="Gp5 N-terminal domain"/>
    <property type="match status" value="1"/>
</dbReference>
<gene>
    <name evidence="4" type="ORF">CKG00_13165</name>
</gene>
<dbReference type="Pfam" id="PF18946">
    <property type="entry name" value="Apex"/>
    <property type="match status" value="1"/>
</dbReference>
<feature type="region of interest" description="Disordered" evidence="1">
    <location>
        <begin position="187"/>
        <end position="209"/>
    </location>
</feature>
<name>A0A433ZYJ1_MORMO</name>
<accession>A0A433ZYJ1</accession>
<proteinExistence type="predicted"/>
<dbReference type="InterPro" id="IPR044033">
    <property type="entry name" value="GpV-like_apex"/>
</dbReference>
<evidence type="ECO:0000313" key="4">
    <source>
        <dbReference type="EMBL" id="RUT67204.1"/>
    </source>
</evidence>
<evidence type="ECO:0000256" key="1">
    <source>
        <dbReference type="SAM" id="MobiDB-lite"/>
    </source>
</evidence>
<dbReference type="InterPro" id="IPR040629">
    <property type="entry name" value="Phage_spike"/>
</dbReference>
<comment type="caution">
    <text evidence="4">The sequence shown here is derived from an EMBL/GenBank/DDBJ whole genome shotgun (WGS) entry which is preliminary data.</text>
</comment>
<feature type="domain" description="Gp5/Type VI secretion system Vgr protein OB-fold" evidence="2">
    <location>
        <begin position="16"/>
        <end position="82"/>
    </location>
</feature>
<dbReference type="NCBIfam" id="TIGR01644">
    <property type="entry name" value="phage_P2_V"/>
    <property type="match status" value="1"/>
</dbReference>
<dbReference type="InterPro" id="IPR006531">
    <property type="entry name" value="Gp5/Vgr_OB"/>
</dbReference>
<protein>
    <submittedName>
        <fullName evidence="4">Baseplate assembly protein</fullName>
    </submittedName>
</protein>
<dbReference type="InterPro" id="IPR037026">
    <property type="entry name" value="Vgr_OB-fold_dom_sf"/>
</dbReference>
<evidence type="ECO:0000313" key="5">
    <source>
        <dbReference type="Proteomes" id="UP000286908"/>
    </source>
</evidence>
<dbReference type="Pfam" id="PF04717">
    <property type="entry name" value="Phage_base_V"/>
    <property type="match status" value="1"/>
</dbReference>
<feature type="domain" description="Phage spike trimer" evidence="3">
    <location>
        <begin position="134"/>
        <end position="186"/>
    </location>
</feature>
<dbReference type="Gene3D" id="6.20.150.10">
    <property type="match status" value="1"/>
</dbReference>
<dbReference type="EMBL" id="NRQY01000001">
    <property type="protein sequence ID" value="RUT67204.1"/>
    <property type="molecule type" value="Genomic_DNA"/>
</dbReference>
<dbReference type="InterPro" id="IPR013046">
    <property type="entry name" value="GpV/Gp45"/>
</dbReference>
<evidence type="ECO:0000259" key="3">
    <source>
        <dbReference type="Pfam" id="PF18715"/>
    </source>
</evidence>
<dbReference type="Proteomes" id="UP000286908">
    <property type="component" value="Unassembled WGS sequence"/>
</dbReference>
<evidence type="ECO:0000259" key="2">
    <source>
        <dbReference type="Pfam" id="PF04717"/>
    </source>
</evidence>
<dbReference type="AlphaFoldDB" id="A0A433ZYJ1"/>
<dbReference type="Pfam" id="PF18715">
    <property type="entry name" value="Phage_spike"/>
    <property type="match status" value="1"/>
</dbReference>
<sequence length="209" mass="22289">MTLNELERLISNLLRVGVVEEVDTEKMVCRVRTGDILTDWIRWGADRAGAGRSWWAPVAGEQVMIGAVNGELTTAFVLCSLYSDANGAPSHSAQAMHKTFSDGAVIEYEPETGELTVTGIQKARVNAAQKIDATAPEVTVTASTQINFNTPKVVCSNNLTCATLNVEKGGEMTGNITHKGGKFSSNGVVIDDHNHGGVERGGSWTDGIK</sequence>
<dbReference type="OrthoDB" id="4931325at2"/>
<reference evidence="4 5" key="1">
    <citation type="submission" date="2017-08" db="EMBL/GenBank/DDBJ databases">
        <title>Draft genome sequence of pheromone producing symbiont Morganella morganii, of the female New Zealand grass grub Costelytra giveni.</title>
        <authorList>
            <person name="Laugraud A."/>
            <person name="Young S.D."/>
            <person name="Hurst M.H."/>
        </authorList>
    </citation>
    <scope>NUCLEOTIDE SEQUENCE [LARGE SCALE GENOMIC DNA]</scope>
    <source>
        <strain evidence="4 5">MMsCG</strain>
    </source>
</reference>
<organism evidence="4 5">
    <name type="scientific">Morganella morganii</name>
    <name type="common">Proteus morganii</name>
    <dbReference type="NCBI Taxonomy" id="582"/>
    <lineage>
        <taxon>Bacteria</taxon>
        <taxon>Pseudomonadati</taxon>
        <taxon>Pseudomonadota</taxon>
        <taxon>Gammaproteobacteria</taxon>
        <taxon>Enterobacterales</taxon>
        <taxon>Morganellaceae</taxon>
        <taxon>Morganella</taxon>
    </lineage>
</organism>